<dbReference type="AlphaFoldDB" id="A0A9D1MYT1"/>
<name>A0A9D1MYT1_9CLOT</name>
<dbReference type="EMBL" id="DVOD01000016">
    <property type="protein sequence ID" value="HIU91934.1"/>
    <property type="molecule type" value="Genomic_DNA"/>
</dbReference>
<evidence type="ECO:0000313" key="2">
    <source>
        <dbReference type="Proteomes" id="UP000886748"/>
    </source>
</evidence>
<reference evidence="1" key="1">
    <citation type="submission" date="2020-10" db="EMBL/GenBank/DDBJ databases">
        <authorList>
            <person name="Gilroy R."/>
        </authorList>
    </citation>
    <scope>NUCLEOTIDE SEQUENCE</scope>
    <source>
        <strain evidence="1">CHK154-7741</strain>
    </source>
</reference>
<proteinExistence type="predicted"/>
<comment type="caution">
    <text evidence="1">The sequence shown here is derived from an EMBL/GenBank/DDBJ whole genome shotgun (WGS) entry which is preliminary data.</text>
</comment>
<gene>
    <name evidence="1" type="ORF">IAD26_02235</name>
</gene>
<evidence type="ECO:0000313" key="1">
    <source>
        <dbReference type="EMBL" id="HIU91934.1"/>
    </source>
</evidence>
<dbReference type="Proteomes" id="UP000886748">
    <property type="component" value="Unassembled WGS sequence"/>
</dbReference>
<organism evidence="1 2">
    <name type="scientific">Candidatus Limenecus avicola</name>
    <dbReference type="NCBI Taxonomy" id="2840847"/>
    <lineage>
        <taxon>Bacteria</taxon>
        <taxon>Bacillati</taxon>
        <taxon>Bacillota</taxon>
        <taxon>Clostridia</taxon>
        <taxon>Eubacteriales</taxon>
        <taxon>Clostridiaceae</taxon>
        <taxon>Clostridiaceae incertae sedis</taxon>
        <taxon>Candidatus Limenecus</taxon>
    </lineage>
</organism>
<sequence length="62" mass="6950">MDKVSDITKILEKKAVEKNLKSSETSAAKNQNVNKATNPILKKLACFKNDNLSKKFDINDLI</sequence>
<accession>A0A9D1MYT1</accession>
<protein>
    <submittedName>
        <fullName evidence="1">Uncharacterized protein</fullName>
    </submittedName>
</protein>
<reference evidence="1" key="2">
    <citation type="journal article" date="2021" name="PeerJ">
        <title>Extensive microbial diversity within the chicken gut microbiome revealed by metagenomics and culture.</title>
        <authorList>
            <person name="Gilroy R."/>
            <person name="Ravi A."/>
            <person name="Getino M."/>
            <person name="Pursley I."/>
            <person name="Horton D.L."/>
            <person name="Alikhan N.F."/>
            <person name="Baker D."/>
            <person name="Gharbi K."/>
            <person name="Hall N."/>
            <person name="Watson M."/>
            <person name="Adriaenssens E.M."/>
            <person name="Foster-Nyarko E."/>
            <person name="Jarju S."/>
            <person name="Secka A."/>
            <person name="Antonio M."/>
            <person name="Oren A."/>
            <person name="Chaudhuri R.R."/>
            <person name="La Ragione R."/>
            <person name="Hildebrand F."/>
            <person name="Pallen M.J."/>
        </authorList>
    </citation>
    <scope>NUCLEOTIDE SEQUENCE</scope>
    <source>
        <strain evidence="1">CHK154-7741</strain>
    </source>
</reference>